<name>A0A9P7V2M7_9AGAR</name>
<dbReference type="SMART" id="SM00248">
    <property type="entry name" value="ANK"/>
    <property type="match status" value="2"/>
</dbReference>
<feature type="compositionally biased region" description="Acidic residues" evidence="2">
    <location>
        <begin position="228"/>
        <end position="251"/>
    </location>
</feature>
<dbReference type="PROSITE" id="PS50088">
    <property type="entry name" value="ANK_REPEAT"/>
    <property type="match status" value="1"/>
</dbReference>
<evidence type="ECO:0000256" key="2">
    <source>
        <dbReference type="SAM" id="MobiDB-lite"/>
    </source>
</evidence>
<feature type="region of interest" description="Disordered" evidence="2">
    <location>
        <begin position="793"/>
        <end position="816"/>
    </location>
</feature>
<dbReference type="PANTHER" id="PTHR16027:SF6">
    <property type="entry name" value="DILUTE DOMAIN-CONTAINING PROTEIN"/>
    <property type="match status" value="1"/>
</dbReference>
<dbReference type="Pfam" id="PF01843">
    <property type="entry name" value="DIL"/>
    <property type="match status" value="1"/>
</dbReference>
<dbReference type="SMART" id="SM01132">
    <property type="entry name" value="DIL"/>
    <property type="match status" value="1"/>
</dbReference>
<feature type="region of interest" description="Disordered" evidence="2">
    <location>
        <begin position="678"/>
        <end position="715"/>
    </location>
</feature>
<feature type="region of interest" description="Disordered" evidence="2">
    <location>
        <begin position="228"/>
        <end position="254"/>
    </location>
</feature>
<dbReference type="CDD" id="cd15473">
    <property type="entry name" value="Myo5p-like_CBD_DIL_ANK"/>
    <property type="match status" value="1"/>
</dbReference>
<dbReference type="OrthoDB" id="426293at2759"/>
<evidence type="ECO:0000256" key="1">
    <source>
        <dbReference type="PROSITE-ProRule" id="PRU00023"/>
    </source>
</evidence>
<dbReference type="InterPro" id="IPR002710">
    <property type="entry name" value="Dilute_dom"/>
</dbReference>
<protein>
    <recommendedName>
        <fullName evidence="3">Dilute domain-containing protein</fullName>
    </recommendedName>
</protein>
<accession>A0A9P7V2M7</accession>
<comment type="caution">
    <text evidence="4">The sequence shown here is derived from an EMBL/GenBank/DDBJ whole genome shotgun (WGS) entry which is preliminary data.</text>
</comment>
<feature type="region of interest" description="Disordered" evidence="2">
    <location>
        <begin position="849"/>
        <end position="905"/>
    </location>
</feature>
<dbReference type="RefSeq" id="XP_043015621.1">
    <property type="nucleotide sequence ID" value="XM_043146916.1"/>
</dbReference>
<dbReference type="Proteomes" id="UP001049176">
    <property type="component" value="Chromosome 1"/>
</dbReference>
<feature type="repeat" description="ANK" evidence="1">
    <location>
        <begin position="113"/>
        <end position="145"/>
    </location>
</feature>
<dbReference type="GO" id="GO:0051020">
    <property type="term" value="F:GTPase binding"/>
    <property type="evidence" value="ECO:0007669"/>
    <property type="project" value="TreeGrafter"/>
</dbReference>
<keyword evidence="5" id="KW-1185">Reference proteome</keyword>
<dbReference type="SUPFAM" id="SSF48403">
    <property type="entry name" value="Ankyrin repeat"/>
    <property type="match status" value="1"/>
</dbReference>
<dbReference type="GeneID" id="66070098"/>
<dbReference type="InterPro" id="IPR002110">
    <property type="entry name" value="Ankyrin_rpt"/>
</dbReference>
<dbReference type="KEGG" id="more:E1B28_001022"/>
<evidence type="ECO:0000259" key="3">
    <source>
        <dbReference type="PROSITE" id="PS51126"/>
    </source>
</evidence>
<feature type="region of interest" description="Disordered" evidence="2">
    <location>
        <begin position="424"/>
        <end position="473"/>
    </location>
</feature>
<feature type="region of interest" description="Disordered" evidence="2">
    <location>
        <begin position="1"/>
        <end position="22"/>
    </location>
</feature>
<dbReference type="PANTHER" id="PTHR16027">
    <property type="entry name" value="DILUTE DOMAIN-CONTAINING PROTEIN YPR089W"/>
    <property type="match status" value="1"/>
</dbReference>
<dbReference type="PROSITE" id="PS51126">
    <property type="entry name" value="DILUTE"/>
    <property type="match status" value="1"/>
</dbReference>
<feature type="compositionally biased region" description="Basic and acidic residues" evidence="2">
    <location>
        <begin position="866"/>
        <end position="876"/>
    </location>
</feature>
<dbReference type="Pfam" id="PF12796">
    <property type="entry name" value="Ank_2"/>
    <property type="match status" value="1"/>
</dbReference>
<feature type="compositionally biased region" description="Low complexity" evidence="2">
    <location>
        <begin position="797"/>
        <end position="810"/>
    </location>
</feature>
<evidence type="ECO:0000313" key="5">
    <source>
        <dbReference type="Proteomes" id="UP001049176"/>
    </source>
</evidence>
<dbReference type="InterPro" id="IPR036770">
    <property type="entry name" value="Ankyrin_rpt-contain_sf"/>
</dbReference>
<dbReference type="InterPro" id="IPR052072">
    <property type="entry name" value="Vascular_dev_regulator"/>
</dbReference>
<organism evidence="4 5">
    <name type="scientific">Marasmius oreades</name>
    <name type="common">fairy-ring Marasmius</name>
    <dbReference type="NCBI Taxonomy" id="181124"/>
    <lineage>
        <taxon>Eukaryota</taxon>
        <taxon>Fungi</taxon>
        <taxon>Dikarya</taxon>
        <taxon>Basidiomycota</taxon>
        <taxon>Agaricomycotina</taxon>
        <taxon>Agaricomycetes</taxon>
        <taxon>Agaricomycetidae</taxon>
        <taxon>Agaricales</taxon>
        <taxon>Marasmiineae</taxon>
        <taxon>Marasmiaceae</taxon>
        <taxon>Marasmius</taxon>
    </lineage>
</organism>
<feature type="compositionally biased region" description="Low complexity" evidence="2">
    <location>
        <begin position="698"/>
        <end position="715"/>
    </location>
</feature>
<keyword evidence="1" id="KW-0040">ANK repeat</keyword>
<gene>
    <name evidence="4" type="ORF">E1B28_001022</name>
</gene>
<dbReference type="Gene3D" id="1.25.40.20">
    <property type="entry name" value="Ankyrin repeat-containing domain"/>
    <property type="match status" value="2"/>
</dbReference>
<feature type="compositionally biased region" description="Pro residues" evidence="2">
    <location>
        <begin position="437"/>
        <end position="454"/>
    </location>
</feature>
<sequence>MLGPASPTSTRSSSSDLSFSPEPDLSPIYPTALLVSHSLTRACVYGELSVLQFLLVQPEAQMHVDLSVRDEDGVGLVSLAIHGFGSESERDVEREECVRLLIFQGADLNADNAGWTPLHHAALLSPPTLVSYLMTHGCSPFATTRRGLTPLDIVTAHSVIPGRADVALLLEEAMRGEGWTGGRMEATRRQLEERVKRKGVRDNIREDVGKQLGIEPSWWKRREEDYGYDSLDDEDEDEDGYDDDTEEEEEDHVYTPPADYTSMLVFSPTSLPHIYESLITNYPPSFRDCQPANLLYMLARFACLTCDHTWLEDFMLGATECIEDVFFNRPDDITCLIFWLRNCTIWLHLMQCDDSIAEACEMLGSFELIEETINSVFVFIIRLAERKIDSLLDAALLDYSQFVDDSIQFESDWSFFRPFKKKAPPTPSAQSTLRGSPLPPTPSSPVPNRFPPQSPGLGPNYRPPSPSPSIQSFSSSIRQSLSTSRNRSGSVALQSLFNDPSAEPEKETDLSKLTNFLTALQTLLVLMNINPALITQLWSQVMYWTACEIFNRVLTRKKYLCRSRAVQIGINLSVLEEWVIQMGLPRGVQSHLTPVRELIHWLQCLSSITEFPNLVAMIQTMKNVNPLQMRRAVRDYKYEVNEGRMTEECIQYLTQLQKDWERQRVKLGVEALRKEQMTIGVGEQERGRSVSPNDTHSIDNSASNSSITSTNSSEAISAQESIDLLFDRHRDKSDWEPVSPPKVLGELLDSRYMLPLVFPTNPRMLGALPGGNGSIFGEMGPGEKRFGAVIGTPPTPSSMSRSASRASNASHEAMRWRSRDRKIRKVGASSLKWVDGVSWVRRVGVNYQSQGDDEAGDEVPSEEGDQTVRLRVDTLTHKPSGRGKGRPSQGETTPVLERGERIVNH</sequence>
<dbReference type="InterPro" id="IPR037986">
    <property type="entry name" value="Myo5p-like_CBD_DIL"/>
</dbReference>
<dbReference type="EMBL" id="CM032181">
    <property type="protein sequence ID" value="KAG7099151.1"/>
    <property type="molecule type" value="Genomic_DNA"/>
</dbReference>
<feature type="compositionally biased region" description="Acidic residues" evidence="2">
    <location>
        <begin position="851"/>
        <end position="865"/>
    </location>
</feature>
<feature type="domain" description="Dilute" evidence="3">
    <location>
        <begin position="316"/>
        <end position="659"/>
    </location>
</feature>
<dbReference type="AlphaFoldDB" id="A0A9P7V2M7"/>
<evidence type="ECO:0000313" key="4">
    <source>
        <dbReference type="EMBL" id="KAG7099151.1"/>
    </source>
</evidence>
<reference evidence="4" key="1">
    <citation type="journal article" date="2021" name="Genome Biol. Evol.">
        <title>The assembled and annotated genome of the fairy-ring fungus Marasmius oreades.</title>
        <authorList>
            <person name="Hiltunen M."/>
            <person name="Ament-Velasquez S.L."/>
            <person name="Johannesson H."/>
        </authorList>
    </citation>
    <scope>NUCLEOTIDE SEQUENCE</scope>
    <source>
        <strain evidence="4">03SP1</strain>
    </source>
</reference>
<proteinExistence type="predicted"/>